<protein>
    <submittedName>
        <fullName evidence="1">Uncharacterized protein</fullName>
    </submittedName>
</protein>
<evidence type="ECO:0000313" key="1">
    <source>
        <dbReference type="EMBL" id="KAH3850277.1"/>
    </source>
</evidence>
<evidence type="ECO:0000313" key="2">
    <source>
        <dbReference type="Proteomes" id="UP000828390"/>
    </source>
</evidence>
<organism evidence="1 2">
    <name type="scientific">Dreissena polymorpha</name>
    <name type="common">Zebra mussel</name>
    <name type="synonym">Mytilus polymorpha</name>
    <dbReference type="NCBI Taxonomy" id="45954"/>
    <lineage>
        <taxon>Eukaryota</taxon>
        <taxon>Metazoa</taxon>
        <taxon>Spiralia</taxon>
        <taxon>Lophotrochozoa</taxon>
        <taxon>Mollusca</taxon>
        <taxon>Bivalvia</taxon>
        <taxon>Autobranchia</taxon>
        <taxon>Heteroconchia</taxon>
        <taxon>Euheterodonta</taxon>
        <taxon>Imparidentia</taxon>
        <taxon>Neoheterodontei</taxon>
        <taxon>Myida</taxon>
        <taxon>Dreissenoidea</taxon>
        <taxon>Dreissenidae</taxon>
        <taxon>Dreissena</taxon>
    </lineage>
</organism>
<dbReference type="Proteomes" id="UP000828390">
    <property type="component" value="Unassembled WGS sequence"/>
</dbReference>
<sequence length="77" mass="8375">MIELKDCSSDAACAVPGESHCLGHSGLVSTIDSLTLFGGGLKPCAVNAIWSKYNLNACLKQCFIRYSYLTFTVLWQI</sequence>
<name>A0A9D4R184_DREPO</name>
<accession>A0A9D4R184</accession>
<keyword evidence="2" id="KW-1185">Reference proteome</keyword>
<reference evidence="1" key="2">
    <citation type="submission" date="2020-11" db="EMBL/GenBank/DDBJ databases">
        <authorList>
            <person name="McCartney M.A."/>
            <person name="Auch B."/>
            <person name="Kono T."/>
            <person name="Mallez S."/>
            <person name="Becker A."/>
            <person name="Gohl D.M."/>
            <person name="Silverstein K.A.T."/>
            <person name="Koren S."/>
            <person name="Bechman K.B."/>
            <person name="Herman A."/>
            <person name="Abrahante J.E."/>
            <person name="Garbe J."/>
        </authorList>
    </citation>
    <scope>NUCLEOTIDE SEQUENCE</scope>
    <source>
        <strain evidence="1">Duluth1</strain>
        <tissue evidence="1">Whole animal</tissue>
    </source>
</reference>
<comment type="caution">
    <text evidence="1">The sequence shown here is derived from an EMBL/GenBank/DDBJ whole genome shotgun (WGS) entry which is preliminary data.</text>
</comment>
<gene>
    <name evidence="1" type="ORF">DPMN_092685</name>
</gene>
<dbReference type="AlphaFoldDB" id="A0A9D4R184"/>
<dbReference type="EMBL" id="JAIWYP010000003">
    <property type="protein sequence ID" value="KAH3850277.1"/>
    <property type="molecule type" value="Genomic_DNA"/>
</dbReference>
<reference evidence="1" key="1">
    <citation type="journal article" date="2019" name="bioRxiv">
        <title>The Genome of the Zebra Mussel, Dreissena polymorpha: A Resource for Invasive Species Research.</title>
        <authorList>
            <person name="McCartney M.A."/>
            <person name="Auch B."/>
            <person name="Kono T."/>
            <person name="Mallez S."/>
            <person name="Zhang Y."/>
            <person name="Obille A."/>
            <person name="Becker A."/>
            <person name="Abrahante J.E."/>
            <person name="Garbe J."/>
            <person name="Badalamenti J.P."/>
            <person name="Herman A."/>
            <person name="Mangelson H."/>
            <person name="Liachko I."/>
            <person name="Sullivan S."/>
            <person name="Sone E.D."/>
            <person name="Koren S."/>
            <person name="Silverstein K.A.T."/>
            <person name="Beckman K.B."/>
            <person name="Gohl D.M."/>
        </authorList>
    </citation>
    <scope>NUCLEOTIDE SEQUENCE</scope>
    <source>
        <strain evidence="1">Duluth1</strain>
        <tissue evidence="1">Whole animal</tissue>
    </source>
</reference>
<proteinExistence type="predicted"/>